<comment type="caution">
    <text evidence="1">The sequence shown here is derived from an EMBL/GenBank/DDBJ whole genome shotgun (WGS) entry which is preliminary data.</text>
</comment>
<sequence>MSARTHTRPRPLPRATTGGAVTRLPWWAFALPIAAFAVLLLLMAGSGEAHAAGADPVLGRFLDHLQLTLSR</sequence>
<keyword evidence="2" id="KW-1185">Reference proteome</keyword>
<reference evidence="1" key="2">
    <citation type="submission" date="2020-09" db="EMBL/GenBank/DDBJ databases">
        <authorList>
            <person name="Sun Q."/>
            <person name="Ohkuma M."/>
        </authorList>
    </citation>
    <scope>NUCLEOTIDE SEQUENCE</scope>
    <source>
        <strain evidence="1">JCM 3172</strain>
    </source>
</reference>
<proteinExistence type="predicted"/>
<name>A0A918HH23_9ACTN</name>
<evidence type="ECO:0000313" key="2">
    <source>
        <dbReference type="Proteomes" id="UP000619486"/>
    </source>
</evidence>
<gene>
    <name evidence="1" type="ORF">GCM10014713_66220</name>
</gene>
<organism evidence="1 2">
    <name type="scientific">Streptomyces purpureus</name>
    <dbReference type="NCBI Taxonomy" id="1951"/>
    <lineage>
        <taxon>Bacteria</taxon>
        <taxon>Bacillati</taxon>
        <taxon>Actinomycetota</taxon>
        <taxon>Actinomycetes</taxon>
        <taxon>Kitasatosporales</taxon>
        <taxon>Streptomycetaceae</taxon>
        <taxon>Streptomyces</taxon>
    </lineage>
</organism>
<dbReference type="AlphaFoldDB" id="A0A918HH23"/>
<dbReference type="Proteomes" id="UP000619486">
    <property type="component" value="Unassembled WGS sequence"/>
</dbReference>
<reference evidence="1" key="1">
    <citation type="journal article" date="2014" name="Int. J. Syst. Evol. Microbiol.">
        <title>Complete genome sequence of Corynebacterium casei LMG S-19264T (=DSM 44701T), isolated from a smear-ripened cheese.</title>
        <authorList>
            <consortium name="US DOE Joint Genome Institute (JGI-PGF)"/>
            <person name="Walter F."/>
            <person name="Albersmeier A."/>
            <person name="Kalinowski J."/>
            <person name="Ruckert C."/>
        </authorList>
    </citation>
    <scope>NUCLEOTIDE SEQUENCE</scope>
    <source>
        <strain evidence="1">JCM 3172</strain>
    </source>
</reference>
<dbReference type="RefSeq" id="WP_189205357.1">
    <property type="nucleotide sequence ID" value="NZ_BMQQ01000045.1"/>
</dbReference>
<protein>
    <submittedName>
        <fullName evidence="1">Uncharacterized protein</fullName>
    </submittedName>
</protein>
<evidence type="ECO:0000313" key="1">
    <source>
        <dbReference type="EMBL" id="GGT63754.1"/>
    </source>
</evidence>
<accession>A0A918HH23</accession>
<dbReference type="EMBL" id="BMQQ01000045">
    <property type="protein sequence ID" value="GGT63754.1"/>
    <property type="molecule type" value="Genomic_DNA"/>
</dbReference>